<dbReference type="SMART" id="SM00479">
    <property type="entry name" value="EXOIII"/>
    <property type="match status" value="1"/>
</dbReference>
<dbReference type="GO" id="GO:0004527">
    <property type="term" value="F:exonuclease activity"/>
    <property type="evidence" value="ECO:0007669"/>
    <property type="project" value="UniProtKB-ARBA"/>
</dbReference>
<dbReference type="Proteomes" id="UP000178636">
    <property type="component" value="Unassembled WGS sequence"/>
</dbReference>
<feature type="domain" description="Exonuclease" evidence="1">
    <location>
        <begin position="4"/>
        <end position="179"/>
    </location>
</feature>
<dbReference type="EMBL" id="MHLO01000005">
    <property type="protein sequence ID" value="OGZ13335.1"/>
    <property type="molecule type" value="Genomic_DNA"/>
</dbReference>
<dbReference type="InterPro" id="IPR036397">
    <property type="entry name" value="RNaseH_sf"/>
</dbReference>
<dbReference type="AlphaFoldDB" id="A0A1G2DI58"/>
<evidence type="ECO:0000313" key="3">
    <source>
        <dbReference type="Proteomes" id="UP000178636"/>
    </source>
</evidence>
<dbReference type="GO" id="GO:0003676">
    <property type="term" value="F:nucleic acid binding"/>
    <property type="evidence" value="ECO:0007669"/>
    <property type="project" value="InterPro"/>
</dbReference>
<dbReference type="Gene3D" id="3.30.420.10">
    <property type="entry name" value="Ribonuclease H-like superfamily/Ribonuclease H"/>
    <property type="match status" value="1"/>
</dbReference>
<protein>
    <recommendedName>
        <fullName evidence="1">Exonuclease domain-containing protein</fullName>
    </recommendedName>
</protein>
<organism evidence="2 3">
    <name type="scientific">Candidatus Lloydbacteria bacterium RIFCSPHIGHO2_02_FULL_54_17</name>
    <dbReference type="NCBI Taxonomy" id="1798664"/>
    <lineage>
        <taxon>Bacteria</taxon>
        <taxon>Candidatus Lloydiibacteriota</taxon>
    </lineage>
</organism>
<accession>A0A1G2DI58</accession>
<gene>
    <name evidence="2" type="ORF">A3C93_00150</name>
</gene>
<dbReference type="Pfam" id="PF00929">
    <property type="entry name" value="RNase_T"/>
    <property type="match status" value="1"/>
</dbReference>
<dbReference type="InterPro" id="IPR013520">
    <property type="entry name" value="Ribonucl_H"/>
</dbReference>
<evidence type="ECO:0000259" key="1">
    <source>
        <dbReference type="SMART" id="SM00479"/>
    </source>
</evidence>
<sequence>MNACYISVDVETTGPTPGKYDMYELGACVVGKERLRFQTNIALPPVVRYEKDALRAVGIDDIRVITSRTAPEPKEAMTKFGAWVAKVSARTRPVFVANNAPFDWMFVAWYFGEFDVANPFGHSALDMKAYFMGLTGCPWKEATLANMAKYAGIAFEKLPHRALDDAIIQSRIARFILTP</sequence>
<comment type="caution">
    <text evidence="2">The sequence shown here is derived from an EMBL/GenBank/DDBJ whole genome shotgun (WGS) entry which is preliminary data.</text>
</comment>
<name>A0A1G2DI58_9BACT</name>
<evidence type="ECO:0000313" key="2">
    <source>
        <dbReference type="EMBL" id="OGZ13335.1"/>
    </source>
</evidence>
<proteinExistence type="predicted"/>
<dbReference type="InterPro" id="IPR012337">
    <property type="entry name" value="RNaseH-like_sf"/>
</dbReference>
<reference evidence="2 3" key="1">
    <citation type="journal article" date="2016" name="Nat. Commun.">
        <title>Thousands of microbial genomes shed light on interconnected biogeochemical processes in an aquifer system.</title>
        <authorList>
            <person name="Anantharaman K."/>
            <person name="Brown C.T."/>
            <person name="Hug L.A."/>
            <person name="Sharon I."/>
            <person name="Castelle C.J."/>
            <person name="Probst A.J."/>
            <person name="Thomas B.C."/>
            <person name="Singh A."/>
            <person name="Wilkins M.J."/>
            <person name="Karaoz U."/>
            <person name="Brodie E.L."/>
            <person name="Williams K.H."/>
            <person name="Hubbard S.S."/>
            <person name="Banfield J.F."/>
        </authorList>
    </citation>
    <scope>NUCLEOTIDE SEQUENCE [LARGE SCALE GENOMIC DNA]</scope>
</reference>
<dbReference type="STRING" id="1798664.A3C93_00150"/>
<dbReference type="SUPFAM" id="SSF53098">
    <property type="entry name" value="Ribonuclease H-like"/>
    <property type="match status" value="1"/>
</dbReference>